<evidence type="ECO:0000313" key="3">
    <source>
        <dbReference type="Proteomes" id="UP000663879"/>
    </source>
</evidence>
<dbReference type="Proteomes" id="UP000663879">
    <property type="component" value="Unassembled WGS sequence"/>
</dbReference>
<sequence length="149" mass="17928">MNYTQKHLIKEEPTENQESNSKRLKHDESSDIQYLETRSYTNYERIPISLDLLKISKRQELNNLQITEFQNLISSKYNITGLFMPDYYTVENYPFNPESLRESVFIQVCHAFNHWVVVSNYHPSSNELFLDNWYIYDSLNNPKLLFKLY</sequence>
<protein>
    <submittedName>
        <fullName evidence="2">Uncharacterized protein</fullName>
    </submittedName>
</protein>
<reference evidence="2" key="1">
    <citation type="submission" date="2021-02" db="EMBL/GenBank/DDBJ databases">
        <authorList>
            <person name="Nowell W R."/>
        </authorList>
    </citation>
    <scope>NUCLEOTIDE SEQUENCE</scope>
    <source>
        <strain evidence="2">Ploen Becks lab</strain>
    </source>
</reference>
<name>A0A814J1I4_9BILA</name>
<organism evidence="2 3">
    <name type="scientific">Brachionus calyciflorus</name>
    <dbReference type="NCBI Taxonomy" id="104777"/>
    <lineage>
        <taxon>Eukaryota</taxon>
        <taxon>Metazoa</taxon>
        <taxon>Spiralia</taxon>
        <taxon>Gnathifera</taxon>
        <taxon>Rotifera</taxon>
        <taxon>Eurotatoria</taxon>
        <taxon>Monogononta</taxon>
        <taxon>Pseudotrocha</taxon>
        <taxon>Ploima</taxon>
        <taxon>Brachionidae</taxon>
        <taxon>Brachionus</taxon>
    </lineage>
</organism>
<accession>A0A814J1I4</accession>
<keyword evidence="3" id="KW-1185">Reference proteome</keyword>
<dbReference type="AlphaFoldDB" id="A0A814J1I4"/>
<evidence type="ECO:0000256" key="1">
    <source>
        <dbReference type="SAM" id="MobiDB-lite"/>
    </source>
</evidence>
<evidence type="ECO:0000313" key="2">
    <source>
        <dbReference type="EMBL" id="CAF1031415.1"/>
    </source>
</evidence>
<comment type="caution">
    <text evidence="2">The sequence shown here is derived from an EMBL/GenBank/DDBJ whole genome shotgun (WGS) entry which is preliminary data.</text>
</comment>
<feature type="region of interest" description="Disordered" evidence="1">
    <location>
        <begin position="1"/>
        <end position="29"/>
    </location>
</feature>
<gene>
    <name evidence="2" type="ORF">OXX778_LOCUS17884</name>
</gene>
<proteinExistence type="predicted"/>
<dbReference type="EMBL" id="CAJNOC010004718">
    <property type="protein sequence ID" value="CAF1031415.1"/>
    <property type="molecule type" value="Genomic_DNA"/>
</dbReference>
<dbReference type="OrthoDB" id="10128014at2759"/>